<proteinExistence type="predicted"/>
<evidence type="ECO:0000313" key="2">
    <source>
        <dbReference type="Proteomes" id="UP000003085"/>
    </source>
</evidence>
<dbReference type="AlphaFoldDB" id="D4XRK6"/>
<protein>
    <submittedName>
        <fullName evidence="1">Uncharacterized protein</fullName>
    </submittedName>
</protein>
<evidence type="ECO:0000313" key="1">
    <source>
        <dbReference type="EMBL" id="EFF82190.1"/>
    </source>
</evidence>
<accession>D4XRK6</accession>
<gene>
    <name evidence="1" type="ORF">HMP0015_2348</name>
</gene>
<dbReference type="EMBL" id="ADMT01000186">
    <property type="protein sequence ID" value="EFF82190.1"/>
    <property type="molecule type" value="Genomic_DNA"/>
</dbReference>
<organism evidence="1 2">
    <name type="scientific">Acinetobacter haemolyticus ATCC 19194</name>
    <dbReference type="NCBI Taxonomy" id="707232"/>
    <lineage>
        <taxon>Bacteria</taxon>
        <taxon>Pseudomonadati</taxon>
        <taxon>Pseudomonadota</taxon>
        <taxon>Gammaproteobacteria</taxon>
        <taxon>Moraxellales</taxon>
        <taxon>Moraxellaceae</taxon>
        <taxon>Acinetobacter</taxon>
    </lineage>
</organism>
<name>D4XRK6_ACIHA</name>
<sequence>MGFFIFGVQTYIVGENIYHFWLCAEMSYAETTRIANNYLAQKHSYLS</sequence>
<reference evidence="2" key="1">
    <citation type="submission" date="2010-03" db="EMBL/GenBank/DDBJ databases">
        <title>Complete sequence of Mobiluncus curtisii ATCC 43063.</title>
        <authorList>
            <person name="Muzny D."/>
            <person name="Qin X."/>
            <person name="Deng J."/>
            <person name="Jiang H."/>
            <person name="Liu Y."/>
            <person name="Qu J."/>
            <person name="Song X.-Z."/>
            <person name="Zhang L."/>
            <person name="Thornton R."/>
            <person name="Coyle M."/>
            <person name="Francisco L."/>
            <person name="Jackson L."/>
            <person name="Javaid M."/>
            <person name="Korchina V."/>
            <person name="Kovar C."/>
            <person name="Mata R."/>
            <person name="Mathew T."/>
            <person name="Ngo R."/>
            <person name="Nguyen L."/>
            <person name="Nguyen N."/>
            <person name="Okwuonu G."/>
            <person name="Ongeri F."/>
            <person name="Pham C."/>
            <person name="Simmons D."/>
            <person name="Wilczek-Boney K."/>
            <person name="Hale W."/>
            <person name="Jakkamsetti A."/>
            <person name="Pham P."/>
            <person name="Ruth R."/>
            <person name="San Lucas F."/>
            <person name="Warren J."/>
            <person name="Zhang J."/>
            <person name="Zhao Z."/>
            <person name="Zhou C."/>
            <person name="Zhu D."/>
            <person name="Lee S."/>
            <person name="Bess C."/>
            <person name="Blankenburg K."/>
            <person name="Forbes L."/>
            <person name="Fu Q."/>
            <person name="Gubbala S."/>
            <person name="Hirani K."/>
            <person name="Jayaseelan J.C."/>
            <person name="Lara F."/>
            <person name="Munidasa M."/>
            <person name="Palculict T."/>
            <person name="Patil S."/>
            <person name="Pu L.-L."/>
            <person name="Saada N."/>
            <person name="Tang L."/>
            <person name="Weissenberger G."/>
            <person name="Zhu Y."/>
            <person name="Hemphill L."/>
            <person name="Shang Y."/>
            <person name="Youmans B."/>
            <person name="Ayvaz T."/>
            <person name="Ross M."/>
            <person name="Santibanez J."/>
            <person name="Aqrawi P."/>
            <person name="Gross S."/>
            <person name="Joshi V."/>
            <person name="Fowler G."/>
            <person name="Nazareth L."/>
            <person name="Reid J."/>
            <person name="Worley K."/>
            <person name="Petrosino J."/>
            <person name="Highlander S."/>
            <person name="Gibbs R."/>
            <person name="Gibbs R."/>
        </authorList>
    </citation>
    <scope>NUCLEOTIDE SEQUENCE [LARGE SCALE GENOMIC DNA]</scope>
    <source>
        <strain evidence="2">ATCC 19194</strain>
    </source>
</reference>
<comment type="caution">
    <text evidence="1">The sequence shown here is derived from an EMBL/GenBank/DDBJ whole genome shotgun (WGS) entry which is preliminary data.</text>
</comment>
<dbReference type="Proteomes" id="UP000003085">
    <property type="component" value="Unassembled WGS sequence"/>
</dbReference>
<dbReference type="HOGENOM" id="CLU_3163496_0_0_6"/>